<keyword evidence="2" id="KW-1133">Transmembrane helix</keyword>
<dbReference type="EMBL" id="JAPVER010000020">
    <property type="protein sequence ID" value="MCZ3366445.1"/>
    <property type="molecule type" value="Genomic_DNA"/>
</dbReference>
<keyword evidence="2" id="KW-0472">Membrane</keyword>
<sequence length="520" mass="54890">MSLDSFKNINFCSIFLLLSIVIFLGISLNPVSAATINVSSGLQNYDIQSLIDGAQSGDTINFMGNSYSNISLIINKKLDIISHINTIIRSNNSIGINGSSMGLTETFAFYFAKNSSGSVISGFNILTNSDYGIIAQNAKNITISSNNISGGYKGSIKLNNVSNATVSKNDLFNSKGNGINIENSKKITVNENQISNNTYSGIHVYNSDNINVKKSNVSNNTLSGISIYSSKNVSVKDNNINKNGHGVYLSGTDKVNVSYNKISNNRLNGITLEDTTKNTYISKNNVTGNLNGLYIDSYSVNDTVCNNYFTDSHKSIFAGLDVSETGNGIIAGTYYQESNSLIKIEDNSITNNEQFSIRGSPALSHDFVVGANWYGTNDPSQTHVCPMVGMCGMLFSDQVGSLDFVDEDTNKNNQTGGKTNSGNGSSIGNGNGTSGGNNNGSFLGSGSGTANGNGTGSGIGLFGNLESKGLSGGSSGGKNGVEVSIKSTINAIKSNPYASLGILALIVLIAVGYFKRDKFN</sequence>
<gene>
    <name evidence="5" type="ORF">O3H35_04850</name>
    <name evidence="4" type="ORF">O3H54_11185</name>
</gene>
<evidence type="ECO:0000259" key="3">
    <source>
        <dbReference type="Pfam" id="PF13229"/>
    </source>
</evidence>
<dbReference type="InterPro" id="IPR022441">
    <property type="entry name" value="Para_beta_helix_rpt-2"/>
</dbReference>
<feature type="compositionally biased region" description="Gly residues" evidence="1">
    <location>
        <begin position="425"/>
        <end position="448"/>
    </location>
</feature>
<dbReference type="Proteomes" id="UP001068021">
    <property type="component" value="Unassembled WGS sequence"/>
</dbReference>
<protein>
    <submittedName>
        <fullName evidence="5">Right-handed parallel beta-helix repeat-containing protein</fullName>
    </submittedName>
</protein>
<organism evidence="5">
    <name type="scientific">Methanobacterium veterum</name>
    <dbReference type="NCBI Taxonomy" id="408577"/>
    <lineage>
        <taxon>Archaea</taxon>
        <taxon>Methanobacteriati</taxon>
        <taxon>Methanobacteriota</taxon>
        <taxon>Methanomada group</taxon>
        <taxon>Methanobacteria</taxon>
        <taxon>Methanobacteriales</taxon>
        <taxon>Methanobacteriaceae</taxon>
        <taxon>Methanobacterium</taxon>
    </lineage>
</organism>
<dbReference type="InterPro" id="IPR006626">
    <property type="entry name" value="PbH1"/>
</dbReference>
<keyword evidence="6" id="KW-1185">Reference proteome</keyword>
<dbReference type="InterPro" id="IPR012334">
    <property type="entry name" value="Pectin_lyas_fold"/>
</dbReference>
<dbReference type="Proteomes" id="UP001074446">
    <property type="component" value="Unassembled WGS sequence"/>
</dbReference>
<reference evidence="5" key="1">
    <citation type="submission" date="2022-12" db="EMBL/GenBank/DDBJ databases">
        <title>Reclassification of two methanogenic archaea species isolated from the Kolyma lowland permafrost.</title>
        <authorList>
            <person name="Trubitsyn V.E."/>
            <person name="Rivkina E.M."/>
            <person name="Shcherbakova V.A."/>
        </authorList>
    </citation>
    <scope>NUCLEOTIDE SEQUENCE</scope>
    <source>
        <strain evidence="4">M2</strain>
        <strain evidence="5">MK4</strain>
    </source>
</reference>
<dbReference type="NCBIfam" id="TIGR03804">
    <property type="entry name" value="para_beta_helix"/>
    <property type="match status" value="2"/>
</dbReference>
<dbReference type="Pfam" id="PF13229">
    <property type="entry name" value="Beta_helix"/>
    <property type="match status" value="1"/>
</dbReference>
<feature type="transmembrane region" description="Helical" evidence="2">
    <location>
        <begin position="497"/>
        <end position="514"/>
    </location>
</feature>
<dbReference type="Gene3D" id="2.160.20.10">
    <property type="entry name" value="Single-stranded right-handed beta-helix, Pectin lyase-like"/>
    <property type="match status" value="2"/>
</dbReference>
<accession>A0A9E5DP39</accession>
<dbReference type="InterPro" id="IPR011050">
    <property type="entry name" value="Pectin_lyase_fold/virulence"/>
</dbReference>
<dbReference type="SMART" id="SM00710">
    <property type="entry name" value="PbH1"/>
    <property type="match status" value="10"/>
</dbReference>
<dbReference type="EMBL" id="JAPVES010000029">
    <property type="protein sequence ID" value="MCZ3371953.1"/>
    <property type="molecule type" value="Genomic_DNA"/>
</dbReference>
<dbReference type="InterPro" id="IPR039448">
    <property type="entry name" value="Beta_helix"/>
</dbReference>
<feature type="domain" description="Right handed beta helix" evidence="3">
    <location>
        <begin position="156"/>
        <end position="307"/>
    </location>
</feature>
<feature type="region of interest" description="Disordered" evidence="1">
    <location>
        <begin position="405"/>
        <end position="448"/>
    </location>
</feature>
<evidence type="ECO:0000256" key="1">
    <source>
        <dbReference type="SAM" id="MobiDB-lite"/>
    </source>
</evidence>
<dbReference type="SUPFAM" id="SSF51126">
    <property type="entry name" value="Pectin lyase-like"/>
    <property type="match status" value="1"/>
</dbReference>
<evidence type="ECO:0000313" key="4">
    <source>
        <dbReference type="EMBL" id="MCZ3366445.1"/>
    </source>
</evidence>
<evidence type="ECO:0000313" key="6">
    <source>
        <dbReference type="Proteomes" id="UP001068021"/>
    </source>
</evidence>
<keyword evidence="2" id="KW-0812">Transmembrane</keyword>
<name>A0A9E5DP39_9EURY</name>
<evidence type="ECO:0000256" key="2">
    <source>
        <dbReference type="SAM" id="Phobius"/>
    </source>
</evidence>
<dbReference type="AlphaFoldDB" id="A0A9E5DP39"/>
<comment type="caution">
    <text evidence="5">The sequence shown here is derived from an EMBL/GenBank/DDBJ whole genome shotgun (WGS) entry which is preliminary data.</text>
</comment>
<proteinExistence type="predicted"/>
<evidence type="ECO:0000313" key="5">
    <source>
        <dbReference type="EMBL" id="MCZ3371953.1"/>
    </source>
</evidence>
<dbReference type="RefSeq" id="WP_052376109.1">
    <property type="nucleotide sequence ID" value="NZ_JAPVER010000020.1"/>
</dbReference>
<feature type="compositionally biased region" description="Low complexity" evidence="1">
    <location>
        <begin position="411"/>
        <end position="424"/>
    </location>
</feature>